<keyword evidence="5" id="KW-1185">Reference proteome</keyword>
<dbReference type="InterPro" id="IPR000424">
    <property type="entry name" value="Primosome_PriB/ssb"/>
</dbReference>
<dbReference type="GO" id="GO:0006260">
    <property type="term" value="P:DNA replication"/>
    <property type="evidence" value="ECO:0007669"/>
    <property type="project" value="InterPro"/>
</dbReference>
<comment type="caution">
    <text evidence="2">Lacks conserved residue(s) required for the propagation of feature annotation.</text>
</comment>
<dbReference type="Gene3D" id="2.40.50.140">
    <property type="entry name" value="Nucleic acid-binding proteins"/>
    <property type="match status" value="1"/>
</dbReference>
<protein>
    <recommendedName>
        <fullName evidence="2 3">Single-stranded DNA-binding protein</fullName>
        <shortName evidence="2">SSB</shortName>
    </recommendedName>
</protein>
<dbReference type="NCBIfam" id="TIGR00621">
    <property type="entry name" value="ssb"/>
    <property type="match status" value="1"/>
</dbReference>
<dbReference type="KEGG" id="rhom:FRIFI_0371"/>
<comment type="subunit">
    <text evidence="2">Homotetramer.</text>
</comment>
<evidence type="ECO:0000256" key="1">
    <source>
        <dbReference type="ARBA" id="ARBA00023125"/>
    </source>
</evidence>
<dbReference type="HAMAP" id="MF_00984">
    <property type="entry name" value="SSB"/>
    <property type="match status" value="1"/>
</dbReference>
<dbReference type="InterPro" id="IPR012340">
    <property type="entry name" value="NA-bd_OB-fold"/>
</dbReference>
<evidence type="ECO:0000256" key="2">
    <source>
        <dbReference type="HAMAP-Rule" id="MF_00984"/>
    </source>
</evidence>
<dbReference type="SUPFAM" id="SSF50249">
    <property type="entry name" value="Nucleic acid-binding proteins"/>
    <property type="match status" value="1"/>
</dbReference>
<dbReference type="Proteomes" id="UP000245695">
    <property type="component" value="Chromosome 1"/>
</dbReference>
<sequence>MNNVILVGRLTQNPEIEYIGQRAKSKFTIAISRNYINKEGVRDVDFIPVEIWGRQAEIFCKYVFKGRRIGIEGQIRVKKYKTKDGVNKTYTNVLASSFKFLDNKKNDPTQEYFASNDIFEKENSKEETIEEVFPF</sequence>
<evidence type="ECO:0000313" key="4">
    <source>
        <dbReference type="EMBL" id="CEI71919.1"/>
    </source>
</evidence>
<dbReference type="EMBL" id="LN650648">
    <property type="protein sequence ID" value="CEI71919.1"/>
    <property type="molecule type" value="Genomic_DNA"/>
</dbReference>
<accession>A0A2P2BNE6</accession>
<proteinExistence type="inferred from homology"/>
<dbReference type="PANTHER" id="PTHR10302:SF27">
    <property type="entry name" value="SINGLE-STRANDED DNA-BINDING PROTEIN"/>
    <property type="match status" value="1"/>
</dbReference>
<name>A0A2P2BNE6_9FIRM</name>
<dbReference type="Pfam" id="PF00436">
    <property type="entry name" value="SSB"/>
    <property type="match status" value="1"/>
</dbReference>
<keyword evidence="1 2" id="KW-0238">DNA-binding</keyword>
<dbReference type="AlphaFoldDB" id="A0A2P2BNE6"/>
<gene>
    <name evidence="4" type="ORF">FRIFI_0371</name>
</gene>
<dbReference type="CDD" id="cd04496">
    <property type="entry name" value="SSB_OBF"/>
    <property type="match status" value="1"/>
</dbReference>
<dbReference type="PIRSF" id="PIRSF002070">
    <property type="entry name" value="SSB"/>
    <property type="match status" value="1"/>
</dbReference>
<evidence type="ECO:0000313" key="5">
    <source>
        <dbReference type="Proteomes" id="UP000245695"/>
    </source>
</evidence>
<dbReference type="GO" id="GO:0009295">
    <property type="term" value="C:nucleoid"/>
    <property type="evidence" value="ECO:0007669"/>
    <property type="project" value="TreeGrafter"/>
</dbReference>
<dbReference type="PANTHER" id="PTHR10302">
    <property type="entry name" value="SINGLE-STRANDED DNA-BINDING PROTEIN"/>
    <property type="match status" value="1"/>
</dbReference>
<dbReference type="GO" id="GO:0003697">
    <property type="term" value="F:single-stranded DNA binding"/>
    <property type="evidence" value="ECO:0007669"/>
    <property type="project" value="UniProtKB-UniRule"/>
</dbReference>
<dbReference type="PROSITE" id="PS50935">
    <property type="entry name" value="SSB"/>
    <property type="match status" value="1"/>
</dbReference>
<organism evidence="4 5">
    <name type="scientific">Romboutsia hominis</name>
    <dbReference type="NCBI Taxonomy" id="1507512"/>
    <lineage>
        <taxon>Bacteria</taxon>
        <taxon>Bacillati</taxon>
        <taxon>Bacillota</taxon>
        <taxon>Clostridia</taxon>
        <taxon>Peptostreptococcales</taxon>
        <taxon>Peptostreptococcaceae</taxon>
        <taxon>Romboutsia</taxon>
    </lineage>
</organism>
<dbReference type="RefSeq" id="WP_092923082.1">
    <property type="nucleotide sequence ID" value="NZ_FJTZ01000011.1"/>
</dbReference>
<dbReference type="InterPro" id="IPR011344">
    <property type="entry name" value="ssDNA-bd"/>
</dbReference>
<evidence type="ECO:0000256" key="3">
    <source>
        <dbReference type="PIRNR" id="PIRNR002070"/>
    </source>
</evidence>
<reference evidence="4 5" key="1">
    <citation type="submission" date="2014-09" db="EMBL/GenBank/DDBJ databases">
        <authorList>
            <person name="Hornung B.V."/>
        </authorList>
    </citation>
    <scope>NUCLEOTIDE SEQUENCE [LARGE SCALE GENOMIC DNA]</scope>
    <source>
        <strain evidence="4 5">FRIFI</strain>
    </source>
</reference>